<keyword evidence="5" id="KW-0762">Sugar transport</keyword>
<dbReference type="InterPro" id="IPR013011">
    <property type="entry name" value="PTS_EIIB_2"/>
</dbReference>
<keyword evidence="10 12" id="KW-1133">Transmembrane helix</keyword>
<dbReference type="GeneID" id="88848622"/>
<evidence type="ECO:0000313" key="16">
    <source>
        <dbReference type="Proteomes" id="UP000273154"/>
    </source>
</evidence>
<feature type="transmembrane region" description="Helical" evidence="12">
    <location>
        <begin position="248"/>
        <end position="267"/>
    </location>
</feature>
<dbReference type="InterPro" id="IPR006327">
    <property type="entry name" value="PTS_IIC_fruc"/>
</dbReference>
<dbReference type="Pfam" id="PF02302">
    <property type="entry name" value="PTS_IIB"/>
    <property type="match status" value="1"/>
</dbReference>
<evidence type="ECO:0000256" key="11">
    <source>
        <dbReference type="ARBA" id="ARBA00023136"/>
    </source>
</evidence>
<evidence type="ECO:0000256" key="2">
    <source>
        <dbReference type="ARBA" id="ARBA00022448"/>
    </source>
</evidence>
<accession>A0A3G9K108</accession>
<comment type="subcellular location">
    <subcellularLocation>
        <location evidence="1">Cell inner membrane</location>
        <topology evidence="1">Multi-pass membrane protein</topology>
    </subcellularLocation>
</comment>
<dbReference type="RefSeq" id="WP_172596354.1">
    <property type="nucleotide sequence ID" value="NZ_AP019367.1"/>
</dbReference>
<dbReference type="InterPro" id="IPR003501">
    <property type="entry name" value="PTS_EIIB_2/3"/>
</dbReference>
<dbReference type="NCBIfam" id="TIGR00829">
    <property type="entry name" value="FRU"/>
    <property type="match status" value="1"/>
</dbReference>
<organism evidence="15 16">
    <name type="scientific">Parolsenella catena</name>
    <dbReference type="NCBI Taxonomy" id="2003188"/>
    <lineage>
        <taxon>Bacteria</taxon>
        <taxon>Bacillati</taxon>
        <taxon>Actinomycetota</taxon>
        <taxon>Coriobacteriia</taxon>
        <taxon>Coriobacteriales</taxon>
        <taxon>Atopobiaceae</taxon>
        <taxon>Parolsenella</taxon>
    </lineage>
</organism>
<dbReference type="Proteomes" id="UP000273154">
    <property type="component" value="Chromosome"/>
</dbReference>
<feature type="transmembrane region" description="Helical" evidence="12">
    <location>
        <begin position="226"/>
        <end position="242"/>
    </location>
</feature>
<dbReference type="KEGG" id="pcat:Pcatena_04830"/>
<dbReference type="NCBIfam" id="TIGR01427">
    <property type="entry name" value="PTS_IIC_fructo"/>
    <property type="match status" value="1"/>
</dbReference>
<keyword evidence="4" id="KW-0597">Phosphoprotein</keyword>
<evidence type="ECO:0000256" key="7">
    <source>
        <dbReference type="ARBA" id="ARBA00022683"/>
    </source>
</evidence>
<evidence type="ECO:0000256" key="9">
    <source>
        <dbReference type="ARBA" id="ARBA00022777"/>
    </source>
</evidence>
<dbReference type="PROSITE" id="PS51104">
    <property type="entry name" value="PTS_EIIC_TYPE_2"/>
    <property type="match status" value="1"/>
</dbReference>
<dbReference type="Gene3D" id="3.40.50.2300">
    <property type="match status" value="1"/>
</dbReference>
<protein>
    <submittedName>
        <fullName evidence="15">PTS fructose transporter subunit IIBC</fullName>
    </submittedName>
</protein>
<evidence type="ECO:0000313" key="15">
    <source>
        <dbReference type="EMBL" id="BBH49896.1"/>
    </source>
</evidence>
<dbReference type="GO" id="GO:0022877">
    <property type="term" value="F:protein-N(PI)-phosphohistidine-fructose phosphotransferase system transporter activity"/>
    <property type="evidence" value="ECO:0007669"/>
    <property type="project" value="InterPro"/>
</dbReference>
<dbReference type="PANTHER" id="PTHR30505:SF0">
    <property type="entry name" value="FRUCTOSE-LIKE PTS SYSTEM EIIBC COMPONENT-RELATED"/>
    <property type="match status" value="1"/>
</dbReference>
<dbReference type="InterPro" id="IPR013014">
    <property type="entry name" value="PTS_EIIC_2"/>
</dbReference>
<evidence type="ECO:0000256" key="6">
    <source>
        <dbReference type="ARBA" id="ARBA00022679"/>
    </source>
</evidence>
<keyword evidence="3" id="KW-1003">Cell membrane</keyword>
<evidence type="ECO:0000256" key="5">
    <source>
        <dbReference type="ARBA" id="ARBA00022597"/>
    </source>
</evidence>
<dbReference type="InterPro" id="IPR003353">
    <property type="entry name" value="PTS_IIB_fruc"/>
</dbReference>
<evidence type="ECO:0000256" key="10">
    <source>
        <dbReference type="ARBA" id="ARBA00022989"/>
    </source>
</evidence>
<feature type="transmembrane region" description="Helical" evidence="12">
    <location>
        <begin position="200"/>
        <end position="219"/>
    </location>
</feature>
<evidence type="ECO:0000256" key="3">
    <source>
        <dbReference type="ARBA" id="ARBA00022475"/>
    </source>
</evidence>
<keyword evidence="6" id="KW-0808">Transferase</keyword>
<gene>
    <name evidence="15" type="ORF">Pcatena_04830</name>
</gene>
<dbReference type="GO" id="GO:0005886">
    <property type="term" value="C:plasma membrane"/>
    <property type="evidence" value="ECO:0007669"/>
    <property type="project" value="UniProtKB-SubCell"/>
</dbReference>
<dbReference type="Pfam" id="PF02378">
    <property type="entry name" value="PTS_EIIC"/>
    <property type="match status" value="1"/>
</dbReference>
<dbReference type="AlphaFoldDB" id="A0A3G9K108"/>
<feature type="transmembrane region" description="Helical" evidence="12">
    <location>
        <begin position="369"/>
        <end position="387"/>
    </location>
</feature>
<feature type="domain" description="PTS EIIB type-2" evidence="13">
    <location>
        <begin position="1"/>
        <end position="103"/>
    </location>
</feature>
<dbReference type="PROSITE" id="PS51099">
    <property type="entry name" value="PTS_EIIB_TYPE_2"/>
    <property type="match status" value="1"/>
</dbReference>
<evidence type="ECO:0000256" key="4">
    <source>
        <dbReference type="ARBA" id="ARBA00022553"/>
    </source>
</evidence>
<dbReference type="PANTHER" id="PTHR30505">
    <property type="entry name" value="FRUCTOSE-LIKE PERMEASE"/>
    <property type="match status" value="1"/>
</dbReference>
<dbReference type="CDD" id="cd05569">
    <property type="entry name" value="PTS_IIB_fructose"/>
    <property type="match status" value="1"/>
</dbReference>
<dbReference type="GO" id="GO:0016301">
    <property type="term" value="F:kinase activity"/>
    <property type="evidence" value="ECO:0007669"/>
    <property type="project" value="UniProtKB-KW"/>
</dbReference>
<feature type="transmembrane region" description="Helical" evidence="12">
    <location>
        <begin position="425"/>
        <end position="442"/>
    </location>
</feature>
<feature type="transmembrane region" description="Helical" evidence="12">
    <location>
        <begin position="279"/>
        <end position="302"/>
    </location>
</feature>
<proteinExistence type="predicted"/>
<dbReference type="InterPro" id="IPR003352">
    <property type="entry name" value="PTS_EIIC"/>
</dbReference>
<keyword evidence="16" id="KW-1185">Reference proteome</keyword>
<dbReference type="EMBL" id="AP019367">
    <property type="protein sequence ID" value="BBH49896.1"/>
    <property type="molecule type" value="Genomic_DNA"/>
</dbReference>
<keyword evidence="11 12" id="KW-0472">Membrane</keyword>
<evidence type="ECO:0000256" key="12">
    <source>
        <dbReference type="SAM" id="Phobius"/>
    </source>
</evidence>
<dbReference type="GO" id="GO:0090563">
    <property type="term" value="F:protein-phosphocysteine-sugar phosphotransferase activity"/>
    <property type="evidence" value="ECO:0007669"/>
    <property type="project" value="TreeGrafter"/>
</dbReference>
<evidence type="ECO:0000256" key="8">
    <source>
        <dbReference type="ARBA" id="ARBA00022692"/>
    </source>
</evidence>
<dbReference type="InterPro" id="IPR050864">
    <property type="entry name" value="Bacterial_PTS_Sugar_Transport"/>
</dbReference>
<feature type="transmembrane region" description="Helical" evidence="12">
    <location>
        <begin position="160"/>
        <end position="180"/>
    </location>
</feature>
<keyword evidence="2" id="KW-0813">Transport</keyword>
<feature type="domain" description="PTS EIIC type-2" evidence="14">
    <location>
        <begin position="152"/>
        <end position="493"/>
    </location>
</feature>
<keyword evidence="8 12" id="KW-0812">Transmembrane</keyword>
<feature type="transmembrane region" description="Helical" evidence="12">
    <location>
        <begin position="454"/>
        <end position="484"/>
    </location>
</feature>
<sequence>MKIVGVSACTVGIAHTYMAKKAVEEECAKRGFECKIEAQGGMGIEDELSQEDVDSADLVIETIDVGIEGEDRFEAKVAEGRLLKVGTADAISNAADVLDRALALIGGAEAVAAAEPAKAEVAEQPVAKASAAPGGPKPAEKKSIFAEPGKTLLNAFNTGVSYFIPIVVIGGVFLAFSLASGTAGANGMEVTNPFMVSLNTIGMAGISMMIPVLAAYIAYSMAGKPALAPGFVLGYLVNNAVTTPNGSAVSTGFLGAMIMAVICGYFVRWMKTWKVNDTINTIMPILVIPILTSLVLGMAYIYVLATPLGFVMDWLTAVLGSLQGGSAVVLGLVIGVMTAFDMGGPINKTASTFTMALMASSIYGPNGMFRVAVAVPPLACGIASLIARNKFDDADRQMGVSAIFMGCIGITEGAIPFAVKDLAHTLPGICIGSAVGAGLAAFQGIDCYVPHGGFIVALATSNVGLFCLDIVIGALVGAAILVVMKPKLENASK</sequence>
<reference evidence="16" key="1">
    <citation type="submission" date="2018-11" db="EMBL/GenBank/DDBJ databases">
        <title>Comparative genomics of Parolsenella catena and Libanicoccus massiliensis: Reclassification of Libanicoccus massiliensis as Parolsenella massiliensis comb. nov.</title>
        <authorList>
            <person name="Sakamoto M."/>
            <person name="Ikeyama N."/>
            <person name="Murakami T."/>
            <person name="Mori H."/>
            <person name="Yuki M."/>
            <person name="Ohkuma M."/>
        </authorList>
    </citation>
    <scope>NUCLEOTIDE SEQUENCE [LARGE SCALE GENOMIC DNA]</scope>
    <source>
        <strain evidence="16">JCM 31932</strain>
    </source>
</reference>
<keyword evidence="7" id="KW-0598">Phosphotransferase system</keyword>
<feature type="transmembrane region" description="Helical" evidence="12">
    <location>
        <begin position="314"/>
        <end position="334"/>
    </location>
</feature>
<feature type="transmembrane region" description="Helical" evidence="12">
    <location>
        <begin position="399"/>
        <end position="419"/>
    </location>
</feature>
<dbReference type="GO" id="GO:0009401">
    <property type="term" value="P:phosphoenolpyruvate-dependent sugar phosphotransferase system"/>
    <property type="evidence" value="ECO:0007669"/>
    <property type="project" value="UniProtKB-KW"/>
</dbReference>
<dbReference type="InterPro" id="IPR036095">
    <property type="entry name" value="PTS_EIIB-like_sf"/>
</dbReference>
<name>A0A3G9K108_9ACTN</name>
<dbReference type="GO" id="GO:0005351">
    <property type="term" value="F:carbohydrate:proton symporter activity"/>
    <property type="evidence" value="ECO:0007669"/>
    <property type="project" value="InterPro"/>
</dbReference>
<evidence type="ECO:0000259" key="13">
    <source>
        <dbReference type="PROSITE" id="PS51099"/>
    </source>
</evidence>
<dbReference type="SUPFAM" id="SSF52794">
    <property type="entry name" value="PTS system IIB component-like"/>
    <property type="match status" value="1"/>
</dbReference>
<keyword evidence="9" id="KW-0418">Kinase</keyword>
<evidence type="ECO:0000259" key="14">
    <source>
        <dbReference type="PROSITE" id="PS51104"/>
    </source>
</evidence>
<evidence type="ECO:0000256" key="1">
    <source>
        <dbReference type="ARBA" id="ARBA00004429"/>
    </source>
</evidence>